<proteinExistence type="predicted"/>
<protein>
    <submittedName>
        <fullName evidence="1">Uncharacterized protein</fullName>
    </submittedName>
</protein>
<dbReference type="EMBL" id="FCOK02000048">
    <property type="protein sequence ID" value="SAL54758.1"/>
    <property type="molecule type" value="Genomic_DNA"/>
</dbReference>
<evidence type="ECO:0000313" key="1">
    <source>
        <dbReference type="EMBL" id="SAL54758.1"/>
    </source>
</evidence>
<sequence>MPFTDTQAGDLPLLYNMSTRGDDTGNCAQVLLDRENFKQLSFGAAPFGISREHGGILISTDRFRYVTACLRLQADYRISVTPSCRERKRKNYHPLPSKSQ</sequence>
<gene>
    <name evidence="1" type="ORF">AWB69_05844</name>
</gene>
<evidence type="ECO:0000313" key="2">
    <source>
        <dbReference type="Proteomes" id="UP000054683"/>
    </source>
</evidence>
<dbReference type="Proteomes" id="UP000054683">
    <property type="component" value="Unassembled WGS sequence"/>
</dbReference>
<name>A0A158IDV6_9BURK</name>
<accession>A0A158IDV6</accession>
<organism evidence="1 2">
    <name type="scientific">Caballeronia udeis</name>
    <dbReference type="NCBI Taxonomy" id="1232866"/>
    <lineage>
        <taxon>Bacteria</taxon>
        <taxon>Pseudomonadati</taxon>
        <taxon>Pseudomonadota</taxon>
        <taxon>Betaproteobacteria</taxon>
        <taxon>Burkholderiales</taxon>
        <taxon>Burkholderiaceae</taxon>
        <taxon>Caballeronia</taxon>
    </lineage>
</organism>
<reference evidence="1 2" key="1">
    <citation type="submission" date="2016-01" db="EMBL/GenBank/DDBJ databases">
        <authorList>
            <person name="Oliw E.H."/>
        </authorList>
    </citation>
    <scope>NUCLEOTIDE SEQUENCE [LARGE SCALE GENOMIC DNA]</scope>
    <source>
        <strain evidence="1">LMG 27134</strain>
    </source>
</reference>
<dbReference type="AlphaFoldDB" id="A0A158IDV6"/>